<dbReference type="InterPro" id="IPR036855">
    <property type="entry name" value="Znf_CCCH_sf"/>
</dbReference>
<dbReference type="SMART" id="SM00356">
    <property type="entry name" value="ZnF_C3H1"/>
    <property type="match status" value="2"/>
</dbReference>
<keyword evidence="2 5" id="KW-0863">Zinc-finger</keyword>
<dbReference type="PROSITE" id="PS51363">
    <property type="entry name" value="W2"/>
    <property type="match status" value="1"/>
</dbReference>
<reference evidence="10 11" key="1">
    <citation type="submission" date="2016-07" db="EMBL/GenBank/DDBJ databases">
        <title>Pervasive Adenine N6-methylation of Active Genes in Fungi.</title>
        <authorList>
            <consortium name="DOE Joint Genome Institute"/>
            <person name="Mondo S.J."/>
            <person name="Dannebaum R.O."/>
            <person name="Kuo R.C."/>
            <person name="Labutti K."/>
            <person name="Haridas S."/>
            <person name="Kuo A."/>
            <person name="Salamov A."/>
            <person name="Ahrendt S.R."/>
            <person name="Lipzen A."/>
            <person name="Sullivan W."/>
            <person name="Andreopoulos W.B."/>
            <person name="Clum A."/>
            <person name="Lindquist E."/>
            <person name="Daum C."/>
            <person name="Ramamoorthy G.K."/>
            <person name="Gryganskyi A."/>
            <person name="Culley D."/>
            <person name="Magnuson J.K."/>
            <person name="James T.Y."/>
            <person name="O'Malley M.A."/>
            <person name="Stajich J.E."/>
            <person name="Spatafora J.W."/>
            <person name="Visel A."/>
            <person name="Grigoriev I.V."/>
        </authorList>
    </citation>
    <scope>NUCLEOTIDE SEQUENCE [LARGE SCALE GENOMIC DNA]</scope>
    <source>
        <strain evidence="10 11">NRRL 1336</strain>
    </source>
</reference>
<dbReference type="PANTHER" id="PTHR21340">
    <property type="entry name" value="DIADENOSINE 5,5-P1,P4-TETRAPHOSPHATE PYROPHOSPHOHYDROLASE MUTT"/>
    <property type="match status" value="1"/>
</dbReference>
<evidence type="ECO:0000256" key="1">
    <source>
        <dbReference type="ARBA" id="ARBA00022723"/>
    </source>
</evidence>
<dbReference type="SMART" id="SM00515">
    <property type="entry name" value="eIF5C"/>
    <property type="match status" value="1"/>
</dbReference>
<feature type="compositionally biased region" description="Polar residues" evidence="6">
    <location>
        <begin position="150"/>
        <end position="169"/>
    </location>
</feature>
<dbReference type="OrthoDB" id="410307at2759"/>
<dbReference type="Pfam" id="PF00642">
    <property type="entry name" value="zf-CCCH"/>
    <property type="match status" value="2"/>
</dbReference>
<keyword evidence="1 5" id="KW-0479">Metal-binding</keyword>
<evidence type="ECO:0000259" key="8">
    <source>
        <dbReference type="PROSITE" id="PS51363"/>
    </source>
</evidence>
<proteinExistence type="predicted"/>
<feature type="domain" description="W2" evidence="8">
    <location>
        <begin position="615"/>
        <end position="775"/>
    </location>
</feature>
<dbReference type="PROSITE" id="PS51462">
    <property type="entry name" value="NUDIX"/>
    <property type="match status" value="1"/>
</dbReference>
<feature type="region of interest" description="Disordered" evidence="6">
    <location>
        <begin position="373"/>
        <end position="569"/>
    </location>
</feature>
<dbReference type="PROSITE" id="PS50103">
    <property type="entry name" value="ZF_C3H1"/>
    <property type="match status" value="2"/>
</dbReference>
<sequence length="775" mass="87615">MDRPSQTHLYAGLIVYRSLRNIEFLLLNDSFTNKKHWFCPKGLVLGQEDELKCALRETFEATGLGPHLLRIEEGFKIQLRYLSGTKPKKVVYYLAQLVDNHARLLANAEGVHLQWCNQQVASEKAVFKSMQDVFYHAQYHTHQQQHSNGKRYTSGQHLKGNNVTTSSSRPRGHLGETSAVAAATAAKVNNENHSHHQYNTNGNNNSLLLRQNQPRMMDRPSSAPAFRSSASPSQSSSTLSHSVMDGVDNNNNNSNNTNGTNSLFKTRLCERFETDGDCPYGPRCTFAHGIQELRGRLNKDSHGNGGGHHNSTTTTTTAMPLTTSSSDEDDHKENGAHFAKDMTENPLYKTKLCDRFMKDQFCQYGPKCHFAHGRSELKGRPNHHHNHHHHQNQNQNCSHGTDVTTPLRSTASSSEIASVDDTATTTTTSLAHHDVDTKRHTAMEDEMKENNEPRDLANHWRTPTISSNLDSTNETAPASPELRSPLPALSKLSLNSKNHSSRWSPPVQQPTQKKQQHYPPPTAHHQQQTQSEHQSQHYVRPQLQQATQHHTLVNSSPTVKRSNGLDPDQVLNGDIMQTDKSWMKVVHLTKEEQVKLAMPPVTKTPSPTPSKVAQEEAIIDELYVFFQSPESSAMTQQSTQHHLLAKDVKQVTKVEMRNDLTKSQLFYILLASLLQNSSECPVGTILHSREHLFKTFVKSTSDQRILLKAWDRCTQRYPLLLPKSTLVLSQWYECDLLDEEACYVWFDGLDSHGELKKRIVKFIDWLKTADEEDED</sequence>
<evidence type="ECO:0000256" key="3">
    <source>
        <dbReference type="ARBA" id="ARBA00022801"/>
    </source>
</evidence>
<dbReference type="AlphaFoldDB" id="A0A1X2HZ49"/>
<dbReference type="SUPFAM" id="SSF48371">
    <property type="entry name" value="ARM repeat"/>
    <property type="match status" value="1"/>
</dbReference>
<feature type="compositionally biased region" description="Low complexity" evidence="6">
    <location>
        <begin position="482"/>
        <end position="513"/>
    </location>
</feature>
<comment type="caution">
    <text evidence="10">The sequence shown here is derived from an EMBL/GenBank/DDBJ whole genome shotgun (WGS) entry which is preliminary data.</text>
</comment>
<organism evidence="10 11">
    <name type="scientific">Absidia repens</name>
    <dbReference type="NCBI Taxonomy" id="90262"/>
    <lineage>
        <taxon>Eukaryota</taxon>
        <taxon>Fungi</taxon>
        <taxon>Fungi incertae sedis</taxon>
        <taxon>Mucoromycota</taxon>
        <taxon>Mucoromycotina</taxon>
        <taxon>Mucoromycetes</taxon>
        <taxon>Mucorales</taxon>
        <taxon>Cunninghamellaceae</taxon>
        <taxon>Absidia</taxon>
    </lineage>
</organism>
<evidence type="ECO:0000313" key="10">
    <source>
        <dbReference type="EMBL" id="ORZ05799.1"/>
    </source>
</evidence>
<dbReference type="GO" id="GO:0006754">
    <property type="term" value="P:ATP biosynthetic process"/>
    <property type="evidence" value="ECO:0007669"/>
    <property type="project" value="TreeGrafter"/>
</dbReference>
<feature type="region of interest" description="Disordered" evidence="6">
    <location>
        <begin position="297"/>
        <end position="331"/>
    </location>
</feature>
<dbReference type="STRING" id="90262.A0A1X2HZ49"/>
<feature type="region of interest" description="Disordered" evidence="6">
    <location>
        <begin position="141"/>
        <end position="173"/>
    </location>
</feature>
<evidence type="ECO:0000313" key="11">
    <source>
        <dbReference type="Proteomes" id="UP000193560"/>
    </source>
</evidence>
<dbReference type="Pfam" id="PF00293">
    <property type="entry name" value="NUDIX"/>
    <property type="match status" value="1"/>
</dbReference>
<feature type="compositionally biased region" description="Basic and acidic residues" evidence="6">
    <location>
        <begin position="431"/>
        <end position="458"/>
    </location>
</feature>
<dbReference type="Pfam" id="PF02020">
    <property type="entry name" value="W2"/>
    <property type="match status" value="1"/>
</dbReference>
<dbReference type="FunFam" id="4.10.1000.10:FF:000003">
    <property type="entry name" value="Zinc finger CCCH domain-containing protein"/>
    <property type="match status" value="1"/>
</dbReference>
<dbReference type="EMBL" id="MCGE01000042">
    <property type="protein sequence ID" value="ORZ05799.1"/>
    <property type="molecule type" value="Genomic_DNA"/>
</dbReference>
<feature type="compositionally biased region" description="Polar residues" evidence="6">
    <location>
        <begin position="542"/>
        <end position="561"/>
    </location>
</feature>
<keyword evidence="4 5" id="KW-0862">Zinc</keyword>
<feature type="compositionally biased region" description="Low complexity" evidence="6">
    <location>
        <begin position="523"/>
        <end position="537"/>
    </location>
</feature>
<dbReference type="Gene3D" id="4.10.1000.10">
    <property type="entry name" value="Zinc finger, CCCH-type"/>
    <property type="match status" value="2"/>
</dbReference>
<evidence type="ECO:0000259" key="9">
    <source>
        <dbReference type="PROSITE" id="PS51462"/>
    </source>
</evidence>
<evidence type="ECO:0000256" key="4">
    <source>
        <dbReference type="ARBA" id="ARBA00022833"/>
    </source>
</evidence>
<gene>
    <name evidence="10" type="ORF">BCR42DRAFT_427797</name>
</gene>
<dbReference type="SUPFAM" id="SSF90229">
    <property type="entry name" value="CCCH zinc finger"/>
    <property type="match status" value="2"/>
</dbReference>
<dbReference type="InterPro" id="IPR016024">
    <property type="entry name" value="ARM-type_fold"/>
</dbReference>
<name>A0A1X2HZ49_9FUNG</name>
<dbReference type="SUPFAM" id="SSF55811">
    <property type="entry name" value="Nudix"/>
    <property type="match status" value="1"/>
</dbReference>
<dbReference type="Gene3D" id="1.25.40.180">
    <property type="match status" value="1"/>
</dbReference>
<protein>
    <recommendedName>
        <fullName evidence="12">Nudix hydrolase domain-containing protein</fullName>
    </recommendedName>
</protein>
<feature type="domain" description="Nudix hydrolase" evidence="9">
    <location>
        <begin position="6"/>
        <end position="138"/>
    </location>
</feature>
<dbReference type="InterPro" id="IPR000086">
    <property type="entry name" value="NUDIX_hydrolase_dom"/>
</dbReference>
<dbReference type="Proteomes" id="UP000193560">
    <property type="component" value="Unassembled WGS sequence"/>
</dbReference>
<dbReference type="GO" id="GO:0008270">
    <property type="term" value="F:zinc ion binding"/>
    <property type="evidence" value="ECO:0007669"/>
    <property type="project" value="UniProtKB-KW"/>
</dbReference>
<feature type="domain" description="C3H1-type" evidence="7">
    <location>
        <begin position="263"/>
        <end position="291"/>
    </location>
</feature>
<dbReference type="GO" id="GO:0010468">
    <property type="term" value="P:regulation of gene expression"/>
    <property type="evidence" value="ECO:0007669"/>
    <property type="project" value="UniProtKB-ARBA"/>
</dbReference>
<feature type="compositionally biased region" description="Polar residues" evidence="6">
    <location>
        <begin position="397"/>
        <end position="416"/>
    </location>
</feature>
<keyword evidence="11" id="KW-1185">Reference proteome</keyword>
<feature type="compositionally biased region" description="Basic residues" evidence="6">
    <location>
        <begin position="380"/>
        <end position="391"/>
    </location>
</feature>
<evidence type="ECO:0008006" key="12">
    <source>
        <dbReference type="Google" id="ProtNLM"/>
    </source>
</evidence>
<feature type="compositionally biased region" description="Low complexity" evidence="6">
    <location>
        <begin position="220"/>
        <end position="242"/>
    </location>
</feature>
<feature type="zinc finger region" description="C3H1-type" evidence="5">
    <location>
        <begin position="263"/>
        <end position="291"/>
    </location>
</feature>
<dbReference type="PANTHER" id="PTHR21340:SF0">
    <property type="entry name" value="BIS(5'-NUCLEOSYL)-TETRAPHOSPHATASE [ASYMMETRICAL]"/>
    <property type="match status" value="1"/>
</dbReference>
<feature type="compositionally biased region" description="Low complexity" evidence="6">
    <location>
        <begin position="249"/>
        <end position="261"/>
    </location>
</feature>
<accession>A0A1X2HZ49</accession>
<dbReference type="InterPro" id="IPR000571">
    <property type="entry name" value="Znf_CCCH"/>
</dbReference>
<keyword evidence="3" id="KW-0378">Hydrolase</keyword>
<feature type="region of interest" description="Disordered" evidence="6">
    <location>
        <begin position="215"/>
        <end position="261"/>
    </location>
</feature>
<feature type="compositionally biased region" description="Polar residues" evidence="6">
    <location>
        <begin position="461"/>
        <end position="476"/>
    </location>
</feature>
<feature type="domain" description="C3H1-type" evidence="7">
    <location>
        <begin position="347"/>
        <end position="375"/>
    </location>
</feature>
<evidence type="ECO:0000259" key="7">
    <source>
        <dbReference type="PROSITE" id="PS50103"/>
    </source>
</evidence>
<feature type="compositionally biased region" description="Low complexity" evidence="6">
    <location>
        <begin position="311"/>
        <end position="325"/>
    </location>
</feature>
<dbReference type="Gene3D" id="3.90.79.10">
    <property type="entry name" value="Nucleoside Triphosphate Pyrophosphohydrolase"/>
    <property type="match status" value="1"/>
</dbReference>
<evidence type="ECO:0000256" key="5">
    <source>
        <dbReference type="PROSITE-ProRule" id="PRU00723"/>
    </source>
</evidence>
<dbReference type="InterPro" id="IPR015797">
    <property type="entry name" value="NUDIX_hydrolase-like_dom_sf"/>
</dbReference>
<evidence type="ECO:0000256" key="2">
    <source>
        <dbReference type="ARBA" id="ARBA00022771"/>
    </source>
</evidence>
<dbReference type="GO" id="GO:0004081">
    <property type="term" value="F:bis(5'-nucleosyl)-tetraphosphatase (asymmetrical) activity"/>
    <property type="evidence" value="ECO:0007669"/>
    <property type="project" value="TreeGrafter"/>
</dbReference>
<feature type="zinc finger region" description="C3H1-type" evidence="5">
    <location>
        <begin position="347"/>
        <end position="375"/>
    </location>
</feature>
<dbReference type="GO" id="GO:0051252">
    <property type="term" value="P:regulation of RNA metabolic process"/>
    <property type="evidence" value="ECO:0007669"/>
    <property type="project" value="UniProtKB-ARBA"/>
</dbReference>
<dbReference type="InterPro" id="IPR051325">
    <property type="entry name" value="Nudix_hydrolase_domain"/>
</dbReference>
<dbReference type="InterPro" id="IPR003307">
    <property type="entry name" value="W2_domain"/>
</dbReference>
<dbReference type="GO" id="GO:0006167">
    <property type="term" value="P:AMP biosynthetic process"/>
    <property type="evidence" value="ECO:0007669"/>
    <property type="project" value="TreeGrafter"/>
</dbReference>
<evidence type="ECO:0000256" key="6">
    <source>
        <dbReference type="SAM" id="MobiDB-lite"/>
    </source>
</evidence>